<reference evidence="1" key="1">
    <citation type="submission" date="2022-06" db="EMBL/GenBank/DDBJ databases">
        <authorList>
            <person name="Dietemann V."/>
            <person name="Ory F."/>
            <person name="Dainat B."/>
            <person name="Oberhansli S."/>
        </authorList>
    </citation>
    <scope>NUCLEOTIDE SEQUENCE</scope>
    <source>
        <strain evidence="1">Ena-SAMPLE-TAB-26-04-2022-14:26:32:270-5432</strain>
    </source>
</reference>
<evidence type="ECO:0000313" key="2">
    <source>
        <dbReference type="Proteomes" id="UP001154322"/>
    </source>
</evidence>
<comment type="caution">
    <text evidence="1">The sequence shown here is derived from an EMBL/GenBank/DDBJ whole genome shotgun (WGS) entry which is preliminary data.</text>
</comment>
<keyword evidence="2" id="KW-1185">Reference proteome</keyword>
<name>A0ABM9FXQ8_9BACL</name>
<protein>
    <submittedName>
        <fullName evidence="1">Uncharacterized protein</fullName>
    </submittedName>
</protein>
<dbReference type="InterPro" id="IPR016181">
    <property type="entry name" value="Acyl_CoA_acyltransferase"/>
</dbReference>
<dbReference type="EMBL" id="CALYLO010000001">
    <property type="protein sequence ID" value="CAH8243944.1"/>
    <property type="molecule type" value="Genomic_DNA"/>
</dbReference>
<dbReference type="Gene3D" id="3.40.630.30">
    <property type="match status" value="1"/>
</dbReference>
<evidence type="ECO:0000313" key="1">
    <source>
        <dbReference type="EMBL" id="CAH8243944.1"/>
    </source>
</evidence>
<dbReference type="Proteomes" id="UP001154322">
    <property type="component" value="Unassembled WGS sequence"/>
</dbReference>
<accession>A0ABM9FXQ8</accession>
<proteinExistence type="predicted"/>
<organism evidence="1 2">
    <name type="scientific">Paenibacillus melissococcoides</name>
    <dbReference type="NCBI Taxonomy" id="2912268"/>
    <lineage>
        <taxon>Bacteria</taxon>
        <taxon>Bacillati</taxon>
        <taxon>Bacillota</taxon>
        <taxon>Bacilli</taxon>
        <taxon>Bacillales</taxon>
        <taxon>Paenibacillaceae</taxon>
        <taxon>Paenibacillus</taxon>
    </lineage>
</organism>
<sequence length="201" mass="22731">MGTGVMSVPVWGRYGRSFLSKHGFLEIRRTYETSFAVTHAAGMEQCDDSLSREGAALIAYDRLDAGERQALALLSRQCYAETHTVNPLGQIDVSRWAELIESDVMAEGSFAVMKNHAVIAYARMHPREAGAAELGWRGVYGGERERSRHWITKLTKRQVRYAQQLALERLYAEIDTTDPWALPMLDFFPFEPVPASVTYQR</sequence>
<dbReference type="SUPFAM" id="SSF55729">
    <property type="entry name" value="Acyl-CoA N-acyltransferases (Nat)"/>
    <property type="match status" value="1"/>
</dbReference>
<gene>
    <name evidence="1" type="ORF">WJ0W_001183</name>
</gene>